<reference evidence="1" key="1">
    <citation type="submission" date="2021-02" db="EMBL/GenBank/DDBJ databases">
        <authorList>
            <person name="Nowell W R."/>
        </authorList>
    </citation>
    <scope>NUCLEOTIDE SEQUENCE</scope>
</reference>
<dbReference type="GO" id="GO:0016705">
    <property type="term" value="F:oxidoreductase activity, acting on paired donors, with incorporation or reduction of molecular oxygen"/>
    <property type="evidence" value="ECO:0007669"/>
    <property type="project" value="InterPro"/>
</dbReference>
<gene>
    <name evidence="2" type="ORF">JXQ802_LOCUS53432</name>
    <name evidence="1" type="ORF">PYM288_LOCUS37034</name>
</gene>
<dbReference type="GO" id="GO:0020037">
    <property type="term" value="F:heme binding"/>
    <property type="evidence" value="ECO:0007669"/>
    <property type="project" value="InterPro"/>
</dbReference>
<evidence type="ECO:0000313" key="3">
    <source>
        <dbReference type="Proteomes" id="UP000663854"/>
    </source>
</evidence>
<organism evidence="1 3">
    <name type="scientific">Rotaria sordida</name>
    <dbReference type="NCBI Taxonomy" id="392033"/>
    <lineage>
        <taxon>Eukaryota</taxon>
        <taxon>Metazoa</taxon>
        <taxon>Spiralia</taxon>
        <taxon>Gnathifera</taxon>
        <taxon>Rotifera</taxon>
        <taxon>Eurotatoria</taxon>
        <taxon>Bdelloidea</taxon>
        <taxon>Philodinida</taxon>
        <taxon>Philodinidae</taxon>
        <taxon>Rotaria</taxon>
    </lineage>
</organism>
<sequence length="52" mass="5832">MLQVITDEQINDEVQDGSKANYRLTREEIISNIFIFMIGGYETSSTTLACAT</sequence>
<dbReference type="EMBL" id="CAJNOH010007675">
    <property type="protein sequence ID" value="CAF1463199.1"/>
    <property type="molecule type" value="Genomic_DNA"/>
</dbReference>
<proteinExistence type="predicted"/>
<name>A0A815QF74_9BILA</name>
<protein>
    <recommendedName>
        <fullName evidence="5">Cytochrome P450</fullName>
    </recommendedName>
</protein>
<dbReference type="SUPFAM" id="SSF48264">
    <property type="entry name" value="Cytochrome P450"/>
    <property type="match status" value="1"/>
</dbReference>
<evidence type="ECO:0000313" key="4">
    <source>
        <dbReference type="Proteomes" id="UP000663870"/>
    </source>
</evidence>
<dbReference type="AlphaFoldDB" id="A0A815QF74"/>
<evidence type="ECO:0008006" key="5">
    <source>
        <dbReference type="Google" id="ProtNLM"/>
    </source>
</evidence>
<evidence type="ECO:0000313" key="2">
    <source>
        <dbReference type="EMBL" id="CAF1642691.1"/>
    </source>
</evidence>
<keyword evidence="4" id="KW-1185">Reference proteome</keyword>
<dbReference type="InterPro" id="IPR036396">
    <property type="entry name" value="Cyt_P450_sf"/>
</dbReference>
<dbReference type="Proteomes" id="UP000663870">
    <property type="component" value="Unassembled WGS sequence"/>
</dbReference>
<dbReference type="EMBL" id="CAJNOL010009341">
    <property type="protein sequence ID" value="CAF1642691.1"/>
    <property type="molecule type" value="Genomic_DNA"/>
</dbReference>
<dbReference type="GO" id="GO:0005506">
    <property type="term" value="F:iron ion binding"/>
    <property type="evidence" value="ECO:0007669"/>
    <property type="project" value="InterPro"/>
</dbReference>
<dbReference type="GO" id="GO:0004497">
    <property type="term" value="F:monooxygenase activity"/>
    <property type="evidence" value="ECO:0007669"/>
    <property type="project" value="InterPro"/>
</dbReference>
<feature type="non-terminal residue" evidence="1">
    <location>
        <position position="1"/>
    </location>
</feature>
<evidence type="ECO:0000313" key="1">
    <source>
        <dbReference type="EMBL" id="CAF1463199.1"/>
    </source>
</evidence>
<comment type="caution">
    <text evidence="1">The sequence shown here is derived from an EMBL/GenBank/DDBJ whole genome shotgun (WGS) entry which is preliminary data.</text>
</comment>
<dbReference type="Proteomes" id="UP000663854">
    <property type="component" value="Unassembled WGS sequence"/>
</dbReference>
<dbReference type="Gene3D" id="1.10.630.10">
    <property type="entry name" value="Cytochrome P450"/>
    <property type="match status" value="1"/>
</dbReference>
<accession>A0A815QF74</accession>